<name>A0A0F9DSZ0_9ZZZZ</name>
<sequence>IVIHELLHVVTCHMRGSVERAIAGLVGTSVTGKVLNDELSARDEELCDTLSRSLGAWKIPRTGGNTHRKKGARRVENKNTDGK</sequence>
<accession>A0A0F9DSZ0</accession>
<organism evidence="2">
    <name type="scientific">marine sediment metagenome</name>
    <dbReference type="NCBI Taxonomy" id="412755"/>
    <lineage>
        <taxon>unclassified sequences</taxon>
        <taxon>metagenomes</taxon>
        <taxon>ecological metagenomes</taxon>
    </lineage>
</organism>
<proteinExistence type="predicted"/>
<dbReference type="EMBL" id="LAZR01030351">
    <property type="protein sequence ID" value="KKL56861.1"/>
    <property type="molecule type" value="Genomic_DNA"/>
</dbReference>
<feature type="non-terminal residue" evidence="2">
    <location>
        <position position="1"/>
    </location>
</feature>
<comment type="caution">
    <text evidence="2">The sequence shown here is derived from an EMBL/GenBank/DDBJ whole genome shotgun (WGS) entry which is preliminary data.</text>
</comment>
<dbReference type="AlphaFoldDB" id="A0A0F9DSZ0"/>
<reference evidence="2" key="1">
    <citation type="journal article" date="2015" name="Nature">
        <title>Complex archaea that bridge the gap between prokaryotes and eukaryotes.</title>
        <authorList>
            <person name="Spang A."/>
            <person name="Saw J.H."/>
            <person name="Jorgensen S.L."/>
            <person name="Zaremba-Niedzwiedzka K."/>
            <person name="Martijn J."/>
            <person name="Lind A.E."/>
            <person name="van Eijk R."/>
            <person name="Schleper C."/>
            <person name="Guy L."/>
            <person name="Ettema T.J."/>
        </authorList>
    </citation>
    <scope>NUCLEOTIDE SEQUENCE</scope>
</reference>
<evidence type="ECO:0000313" key="2">
    <source>
        <dbReference type="EMBL" id="KKL56861.1"/>
    </source>
</evidence>
<protein>
    <submittedName>
        <fullName evidence="2">Uncharacterized protein</fullName>
    </submittedName>
</protein>
<evidence type="ECO:0000256" key="1">
    <source>
        <dbReference type="SAM" id="MobiDB-lite"/>
    </source>
</evidence>
<feature type="region of interest" description="Disordered" evidence="1">
    <location>
        <begin position="58"/>
        <end position="83"/>
    </location>
</feature>
<feature type="compositionally biased region" description="Basic and acidic residues" evidence="1">
    <location>
        <begin position="73"/>
        <end position="83"/>
    </location>
</feature>
<gene>
    <name evidence="2" type="ORF">LCGC14_2241140</name>
</gene>